<accession>A0A426X9P5</accession>
<dbReference type="Proteomes" id="UP000287651">
    <property type="component" value="Unassembled WGS sequence"/>
</dbReference>
<sequence length="327" mass="36054">MATHQADVGHGGTYVPAEPACGPLAYTFRGVTPPTSSSRTAPPCMHSLTYIRGVPTAPCRTCLGILRSIRSFDDSCGSHAWWSHAVKECERERERRRIVGRTKKEMEMKVVRVSGNGQQVTKVPHVRPIVAIRTYCLKESMLDIFPLLIISTGTNDRWGSCTHESFGFYIHLDLISDLDAEAIEAGSRSEQGDADRIGRQALRLLLLLHSDLQTLLVDPLSSCANLEASLFPQPGDPPQSDGVQPPITAVSDRTRAWRDESFNNGGSINMVRFTISALQQMTTRQCCPHVFCQTHTAIDGMMHDSIRSEEQGWFLLGRSGLTSTGSE</sequence>
<dbReference type="AlphaFoldDB" id="A0A426X9P5"/>
<protein>
    <submittedName>
        <fullName evidence="1">Uncharacterized protein</fullName>
    </submittedName>
</protein>
<gene>
    <name evidence="1" type="ORF">B296_00053192</name>
</gene>
<dbReference type="EMBL" id="AMZH03023925">
    <property type="protein sequence ID" value="RRT36197.1"/>
    <property type="molecule type" value="Genomic_DNA"/>
</dbReference>
<name>A0A426X9P5_ENSVE</name>
<organism evidence="1 2">
    <name type="scientific">Ensete ventricosum</name>
    <name type="common">Abyssinian banana</name>
    <name type="synonym">Musa ensete</name>
    <dbReference type="NCBI Taxonomy" id="4639"/>
    <lineage>
        <taxon>Eukaryota</taxon>
        <taxon>Viridiplantae</taxon>
        <taxon>Streptophyta</taxon>
        <taxon>Embryophyta</taxon>
        <taxon>Tracheophyta</taxon>
        <taxon>Spermatophyta</taxon>
        <taxon>Magnoliopsida</taxon>
        <taxon>Liliopsida</taxon>
        <taxon>Zingiberales</taxon>
        <taxon>Musaceae</taxon>
        <taxon>Ensete</taxon>
    </lineage>
</organism>
<evidence type="ECO:0000313" key="2">
    <source>
        <dbReference type="Proteomes" id="UP000287651"/>
    </source>
</evidence>
<evidence type="ECO:0000313" key="1">
    <source>
        <dbReference type="EMBL" id="RRT36197.1"/>
    </source>
</evidence>
<reference evidence="1 2" key="1">
    <citation type="journal article" date="2014" name="Agronomy (Basel)">
        <title>A Draft Genome Sequence for Ensete ventricosum, the Drought-Tolerant Tree Against Hunger.</title>
        <authorList>
            <person name="Harrison J."/>
            <person name="Moore K.A."/>
            <person name="Paszkiewicz K."/>
            <person name="Jones T."/>
            <person name="Grant M."/>
            <person name="Ambacheew D."/>
            <person name="Muzemil S."/>
            <person name="Studholme D.J."/>
        </authorList>
    </citation>
    <scope>NUCLEOTIDE SEQUENCE [LARGE SCALE GENOMIC DNA]</scope>
</reference>
<proteinExistence type="predicted"/>
<comment type="caution">
    <text evidence="1">The sequence shown here is derived from an EMBL/GenBank/DDBJ whole genome shotgun (WGS) entry which is preliminary data.</text>
</comment>